<dbReference type="AlphaFoldDB" id="A6G0N0"/>
<feature type="chain" id="PRO_5002694969" evidence="2">
    <location>
        <begin position="23"/>
        <end position="325"/>
    </location>
</feature>
<comment type="caution">
    <text evidence="4">The sequence shown here is derived from an EMBL/GenBank/DDBJ whole genome shotgun (WGS) entry which is preliminary data.</text>
</comment>
<dbReference type="Proteomes" id="UP000005801">
    <property type="component" value="Unassembled WGS sequence"/>
</dbReference>
<dbReference type="PROSITE" id="PS51257">
    <property type="entry name" value="PROKAR_LIPOPROTEIN"/>
    <property type="match status" value="1"/>
</dbReference>
<feature type="compositionally biased region" description="Acidic residues" evidence="1">
    <location>
        <begin position="34"/>
        <end position="65"/>
    </location>
</feature>
<dbReference type="InterPro" id="IPR017946">
    <property type="entry name" value="PLC-like_Pdiesterase_TIM-brl"/>
</dbReference>
<dbReference type="SUPFAM" id="SSF51695">
    <property type="entry name" value="PLC-like phosphodiesterases"/>
    <property type="match status" value="1"/>
</dbReference>
<dbReference type="RefSeq" id="WP_006970279.1">
    <property type="nucleotide sequence ID" value="NZ_ABCS01000009.1"/>
</dbReference>
<keyword evidence="5" id="KW-1185">Reference proteome</keyword>
<name>A6G0N0_9BACT</name>
<dbReference type="PANTHER" id="PTHR46211">
    <property type="entry name" value="GLYCEROPHOSPHORYL DIESTER PHOSPHODIESTERASE"/>
    <property type="match status" value="1"/>
</dbReference>
<dbReference type="PROSITE" id="PS51704">
    <property type="entry name" value="GP_PDE"/>
    <property type="match status" value="1"/>
</dbReference>
<evidence type="ECO:0000256" key="2">
    <source>
        <dbReference type="SAM" id="SignalP"/>
    </source>
</evidence>
<feature type="domain" description="GP-PDE" evidence="3">
    <location>
        <begin position="79"/>
        <end position="323"/>
    </location>
</feature>
<gene>
    <name evidence="4" type="ORF">PPSIR1_37324</name>
</gene>
<dbReference type="Pfam" id="PF03009">
    <property type="entry name" value="GDPD"/>
    <property type="match status" value="1"/>
</dbReference>
<dbReference type="eggNOG" id="COG0584">
    <property type="taxonomic scope" value="Bacteria"/>
</dbReference>
<dbReference type="GO" id="GO:0006629">
    <property type="term" value="P:lipid metabolic process"/>
    <property type="evidence" value="ECO:0007669"/>
    <property type="project" value="InterPro"/>
</dbReference>
<sequence>MRRFSSALIGSLFAWMLCACPAADDSDGPGGDEVGSEDSETETESESGTETGTETETETESEGESDTGMGGNPLLSDAVLNIAHRGGRRERPEATLPAFEHALSVGSDVIEMDLHMSSDGVIVVLHDDTVDRTTDGTGPVKDMSFDELRALDAGYDFTTDDGETFPYRGMGIQIPRVEEIFETFPDAYYLMEIKQTEPSLVPTFAAVLEDYGIADRIVVASFSDATIQEFREASPDTFTAMALAEMLAYQQASNDRDPDYVPPCEFVQSPWELTSKALIDFAHALDLKVHPWTVNDAADMENLIADGVDGIMTDDPVLLEGVIGG</sequence>
<accession>A6G0N0</accession>
<evidence type="ECO:0000313" key="5">
    <source>
        <dbReference type="Proteomes" id="UP000005801"/>
    </source>
</evidence>
<dbReference type="STRING" id="391625.PPSIR1_37324"/>
<evidence type="ECO:0000313" key="4">
    <source>
        <dbReference type="EMBL" id="EDM80676.1"/>
    </source>
</evidence>
<dbReference type="CDD" id="cd08561">
    <property type="entry name" value="GDPD_cytoplasmic_ScUgpQ2_like"/>
    <property type="match status" value="1"/>
</dbReference>
<reference evidence="4 5" key="1">
    <citation type="submission" date="2007-06" db="EMBL/GenBank/DDBJ databases">
        <authorList>
            <person name="Shimkets L."/>
            <person name="Ferriera S."/>
            <person name="Johnson J."/>
            <person name="Kravitz S."/>
            <person name="Beeson K."/>
            <person name="Sutton G."/>
            <person name="Rogers Y.-H."/>
            <person name="Friedman R."/>
            <person name="Frazier M."/>
            <person name="Venter J.C."/>
        </authorList>
    </citation>
    <scope>NUCLEOTIDE SEQUENCE [LARGE SCALE GENOMIC DNA]</scope>
    <source>
        <strain evidence="4 5">SIR-1</strain>
    </source>
</reference>
<dbReference type="GO" id="GO:0008081">
    <property type="term" value="F:phosphoric diester hydrolase activity"/>
    <property type="evidence" value="ECO:0007669"/>
    <property type="project" value="InterPro"/>
</dbReference>
<dbReference type="InterPro" id="IPR030395">
    <property type="entry name" value="GP_PDE_dom"/>
</dbReference>
<dbReference type="Gene3D" id="3.20.20.190">
    <property type="entry name" value="Phosphatidylinositol (PI) phosphodiesterase"/>
    <property type="match status" value="1"/>
</dbReference>
<organism evidence="4 5">
    <name type="scientific">Plesiocystis pacifica SIR-1</name>
    <dbReference type="NCBI Taxonomy" id="391625"/>
    <lineage>
        <taxon>Bacteria</taxon>
        <taxon>Pseudomonadati</taxon>
        <taxon>Myxococcota</taxon>
        <taxon>Polyangia</taxon>
        <taxon>Nannocystales</taxon>
        <taxon>Nannocystaceae</taxon>
        <taxon>Plesiocystis</taxon>
    </lineage>
</organism>
<evidence type="ECO:0000259" key="3">
    <source>
        <dbReference type="PROSITE" id="PS51704"/>
    </source>
</evidence>
<dbReference type="OrthoDB" id="9787897at2"/>
<dbReference type="EMBL" id="ABCS01000009">
    <property type="protein sequence ID" value="EDM80676.1"/>
    <property type="molecule type" value="Genomic_DNA"/>
</dbReference>
<feature type="signal peptide" evidence="2">
    <location>
        <begin position="1"/>
        <end position="22"/>
    </location>
</feature>
<protein>
    <submittedName>
        <fullName evidence="4">Glycerophosphoryl diester phosphodiesterase</fullName>
    </submittedName>
</protein>
<keyword evidence="2" id="KW-0732">Signal</keyword>
<proteinExistence type="predicted"/>
<feature type="region of interest" description="Disordered" evidence="1">
    <location>
        <begin position="24"/>
        <end position="75"/>
    </location>
</feature>
<evidence type="ECO:0000256" key="1">
    <source>
        <dbReference type="SAM" id="MobiDB-lite"/>
    </source>
</evidence>
<dbReference type="PANTHER" id="PTHR46211:SF14">
    <property type="entry name" value="GLYCEROPHOSPHODIESTER PHOSPHODIESTERASE"/>
    <property type="match status" value="1"/>
</dbReference>